<accession>A0ABT9XHK5</accession>
<feature type="transmembrane region" description="Helical" evidence="1">
    <location>
        <begin position="187"/>
        <end position="210"/>
    </location>
</feature>
<evidence type="ECO:0000313" key="3">
    <source>
        <dbReference type="EMBL" id="MDQ0189791.1"/>
    </source>
</evidence>
<dbReference type="EMBL" id="JAUSTP010000011">
    <property type="protein sequence ID" value="MDQ0189791.1"/>
    <property type="molecule type" value="Genomic_DNA"/>
</dbReference>
<proteinExistence type="predicted"/>
<feature type="chain" id="PRO_5045330518" evidence="2">
    <location>
        <begin position="26"/>
        <end position="303"/>
    </location>
</feature>
<feature type="signal peptide" evidence="2">
    <location>
        <begin position="1"/>
        <end position="25"/>
    </location>
</feature>
<gene>
    <name evidence="3" type="ORF">J2S03_001638</name>
</gene>
<dbReference type="Proteomes" id="UP001232973">
    <property type="component" value="Unassembled WGS sequence"/>
</dbReference>
<reference evidence="3 4" key="1">
    <citation type="submission" date="2023-07" db="EMBL/GenBank/DDBJ databases">
        <title>Genomic Encyclopedia of Type Strains, Phase IV (KMG-IV): sequencing the most valuable type-strain genomes for metagenomic binning, comparative biology and taxonomic classification.</title>
        <authorList>
            <person name="Goeker M."/>
        </authorList>
    </citation>
    <scope>NUCLEOTIDE SEQUENCE [LARGE SCALE GENOMIC DNA]</scope>
    <source>
        <strain evidence="3 4">DSM 4006</strain>
    </source>
</reference>
<protein>
    <submittedName>
        <fullName evidence="3">Uncharacterized protein</fullName>
    </submittedName>
</protein>
<dbReference type="RefSeq" id="WP_274457321.1">
    <property type="nucleotide sequence ID" value="NZ_CP067097.1"/>
</dbReference>
<keyword evidence="1" id="KW-1133">Transmembrane helix</keyword>
<keyword evidence="1" id="KW-0812">Transmembrane</keyword>
<feature type="transmembrane region" description="Helical" evidence="1">
    <location>
        <begin position="261"/>
        <end position="282"/>
    </location>
</feature>
<evidence type="ECO:0000256" key="2">
    <source>
        <dbReference type="SAM" id="SignalP"/>
    </source>
</evidence>
<evidence type="ECO:0000256" key="1">
    <source>
        <dbReference type="SAM" id="Phobius"/>
    </source>
</evidence>
<sequence length="303" mass="31878">MKRAGWLCGAVLTLWLLLPVTLAQAAASYGPGPIHTSGASQGHSAGTSVSREAVISPDATTIVRGQTVKDVVVVGNDATVAGRVSEVLLVLDGDVHLTSTARAGIVVDLGGHITADRGAQVDAIYHAAMSTPFWNGALFGVMFFLLAWAGMLIVEMGLLVLSVLIAHAFRRQIGVPLRFIEQSVRRTGITGVLISLAFLAVGALCALTIVGLPIAVVLLLVYLVGGVVGFSVVSLWVGNLALRNSVSERPVWVRSLLGTSLMMAFVSIPFIGLLLFCIFWLVGVGTTSAWLLRGWRRGVRGTA</sequence>
<name>A0ABT9XHK5_9BACL</name>
<feature type="transmembrane region" description="Helical" evidence="1">
    <location>
        <begin position="216"/>
        <end position="240"/>
    </location>
</feature>
<keyword evidence="2" id="KW-0732">Signal</keyword>
<keyword evidence="4" id="KW-1185">Reference proteome</keyword>
<organism evidence="3 4">
    <name type="scientific">Alicyclobacillus cycloheptanicus</name>
    <dbReference type="NCBI Taxonomy" id="1457"/>
    <lineage>
        <taxon>Bacteria</taxon>
        <taxon>Bacillati</taxon>
        <taxon>Bacillota</taxon>
        <taxon>Bacilli</taxon>
        <taxon>Bacillales</taxon>
        <taxon>Alicyclobacillaceae</taxon>
        <taxon>Alicyclobacillus</taxon>
    </lineage>
</organism>
<evidence type="ECO:0000313" key="4">
    <source>
        <dbReference type="Proteomes" id="UP001232973"/>
    </source>
</evidence>
<comment type="caution">
    <text evidence="3">The sequence shown here is derived from an EMBL/GenBank/DDBJ whole genome shotgun (WGS) entry which is preliminary data.</text>
</comment>
<keyword evidence="1" id="KW-0472">Membrane</keyword>
<feature type="transmembrane region" description="Helical" evidence="1">
    <location>
        <begin position="137"/>
        <end position="166"/>
    </location>
</feature>